<dbReference type="AlphaFoldDB" id="A0A7I7PKG0"/>
<evidence type="ECO:0000313" key="2">
    <source>
        <dbReference type="EMBL" id="BBY09071.1"/>
    </source>
</evidence>
<feature type="region of interest" description="Disordered" evidence="1">
    <location>
        <begin position="173"/>
        <end position="249"/>
    </location>
</feature>
<evidence type="ECO:0000313" key="3">
    <source>
        <dbReference type="Proteomes" id="UP000466894"/>
    </source>
</evidence>
<dbReference type="EMBL" id="AP022583">
    <property type="protein sequence ID" value="BBY09071.1"/>
    <property type="molecule type" value="Genomic_DNA"/>
</dbReference>
<dbReference type="Proteomes" id="UP000466894">
    <property type="component" value="Chromosome"/>
</dbReference>
<reference evidence="2 3" key="1">
    <citation type="journal article" date="2019" name="Emerg. Microbes Infect.">
        <title>Comprehensive subspecies identification of 175 nontuberculous mycobacteria species based on 7547 genomic profiles.</title>
        <authorList>
            <person name="Matsumoto Y."/>
            <person name="Kinjo T."/>
            <person name="Motooka D."/>
            <person name="Nabeya D."/>
            <person name="Jung N."/>
            <person name="Uechi K."/>
            <person name="Horii T."/>
            <person name="Iida T."/>
            <person name="Fujita J."/>
            <person name="Nakamura S."/>
        </authorList>
    </citation>
    <scope>NUCLEOTIDE SEQUENCE [LARGE SCALE GENOMIC DNA]</scope>
    <source>
        <strain evidence="2 3">JCM 16367</strain>
    </source>
</reference>
<gene>
    <name evidence="2" type="ORF">MNVI_43890</name>
</gene>
<evidence type="ECO:0000256" key="1">
    <source>
        <dbReference type="SAM" id="MobiDB-lite"/>
    </source>
</evidence>
<sequence length="427" mass="44861">MADAGPLPSLSNLMSWGTAHLTEGAEYWERFADRLEFGFAEVHNVIRSSAWQGLAFDAAESRAASDKEKATSVGERLREAAKVSRRGASDLSAAQSQLRSAVEDAWDAGFNVHDDYMVKYAGTIKTVEEQAVRQAQAEGFAGNIRQSAAQLVGLDQRVGSEITAALGNIAGFTFDEHEPDEPGTDEKSRHKGAVHAVDNKTKKRDSSEDENSKHGGSKSFGKGSTTHIEPHGDTEKRWGHSTDPHEAWPNVPHKTGTFDGDHGSWEWHGPGRQGGAYGSQHTDGITGKAGVDAWGAKGEAHWSRDIFGHPLTTSANGEAGAHGNADATITDHGVSLGADGFLGAELGGKANYNLGPMDLSLGGAAQFGVGGGAHLDVGMEDGKFVLGGTLGLAWGPGGKISPHIAIDPNAVVGGLTKAGQWLSDLFN</sequence>
<organism evidence="2 3">
    <name type="scientific">Mycobacterium noviomagense</name>
    <dbReference type="NCBI Taxonomy" id="459858"/>
    <lineage>
        <taxon>Bacteria</taxon>
        <taxon>Bacillati</taxon>
        <taxon>Actinomycetota</taxon>
        <taxon>Actinomycetes</taxon>
        <taxon>Mycobacteriales</taxon>
        <taxon>Mycobacteriaceae</taxon>
        <taxon>Mycobacterium</taxon>
    </lineage>
</organism>
<feature type="compositionally biased region" description="Basic and acidic residues" evidence="1">
    <location>
        <begin position="228"/>
        <end position="246"/>
    </location>
</feature>
<evidence type="ECO:0008006" key="4">
    <source>
        <dbReference type="Google" id="ProtNLM"/>
    </source>
</evidence>
<dbReference type="KEGG" id="mnv:MNVI_43890"/>
<dbReference type="RefSeq" id="WP_139797920.1">
    <property type="nucleotide sequence ID" value="NZ_AP022583.1"/>
</dbReference>
<protein>
    <recommendedName>
        <fullName evidence="4">PPE family protein</fullName>
    </recommendedName>
</protein>
<accession>A0A7I7PKG0</accession>
<name>A0A7I7PKG0_9MYCO</name>
<proteinExistence type="predicted"/>
<feature type="compositionally biased region" description="Basic and acidic residues" evidence="1">
    <location>
        <begin position="197"/>
        <end position="213"/>
    </location>
</feature>
<dbReference type="OrthoDB" id="4743268at2"/>